<comment type="caution">
    <text evidence="3">The sequence shown here is derived from an EMBL/GenBank/DDBJ whole genome shotgun (WGS) entry which is preliminary data.</text>
</comment>
<keyword evidence="2" id="KW-1133">Transmembrane helix</keyword>
<evidence type="ECO:0000256" key="1">
    <source>
        <dbReference type="SAM" id="MobiDB-lite"/>
    </source>
</evidence>
<accession>A0A839V6U2</accession>
<feature type="transmembrane region" description="Helical" evidence="2">
    <location>
        <begin position="21"/>
        <end position="48"/>
    </location>
</feature>
<keyword evidence="2" id="KW-0472">Membrane</keyword>
<reference evidence="3 4" key="1">
    <citation type="submission" date="2020-08" db="EMBL/GenBank/DDBJ databases">
        <title>Genomic Encyclopedia of Type Strains, Phase III (KMG-III): the genomes of soil and plant-associated and newly described type strains.</title>
        <authorList>
            <person name="Whitman W."/>
        </authorList>
    </citation>
    <scope>NUCLEOTIDE SEQUENCE [LARGE SCALE GENOMIC DNA]</scope>
    <source>
        <strain evidence="3 4">CECT 7282</strain>
    </source>
</reference>
<dbReference type="RefSeq" id="WP_183324411.1">
    <property type="nucleotide sequence ID" value="NZ_JACHXP010000003.1"/>
</dbReference>
<feature type="compositionally biased region" description="Gly residues" evidence="1">
    <location>
        <begin position="142"/>
        <end position="151"/>
    </location>
</feature>
<proteinExistence type="predicted"/>
<feature type="region of interest" description="Disordered" evidence="1">
    <location>
        <begin position="121"/>
        <end position="151"/>
    </location>
</feature>
<evidence type="ECO:0000256" key="2">
    <source>
        <dbReference type="SAM" id="Phobius"/>
    </source>
</evidence>
<sequence length="151" mass="16259">MGDPEHIRTAGHDTRDVPARLPVLFIVFMTVFVPLVLVGLWGLMATLWPALSGPATPFAEEPVSVPDAPPLQASPEADLTALKRRMEQRLQGVGWIDRETGRVYLPIDRAMQLLVEHGLSERGTRANDDSVTPSNVNTSAGPGAGQEAGNE</sequence>
<dbReference type="AlphaFoldDB" id="A0A839V6U2"/>
<evidence type="ECO:0000313" key="3">
    <source>
        <dbReference type="EMBL" id="MBB3189670.1"/>
    </source>
</evidence>
<keyword evidence="2" id="KW-0812">Transmembrane</keyword>
<organism evidence="3 4">
    <name type="scientific">Halomonas cerina</name>
    <dbReference type="NCBI Taxonomy" id="447424"/>
    <lineage>
        <taxon>Bacteria</taxon>
        <taxon>Pseudomonadati</taxon>
        <taxon>Pseudomonadota</taxon>
        <taxon>Gammaproteobacteria</taxon>
        <taxon>Oceanospirillales</taxon>
        <taxon>Halomonadaceae</taxon>
        <taxon>Halomonas</taxon>
    </lineage>
</organism>
<protein>
    <submittedName>
        <fullName evidence="3">Uncharacterized protein</fullName>
    </submittedName>
</protein>
<dbReference type="Proteomes" id="UP000547614">
    <property type="component" value="Unassembled WGS sequence"/>
</dbReference>
<evidence type="ECO:0000313" key="4">
    <source>
        <dbReference type="Proteomes" id="UP000547614"/>
    </source>
</evidence>
<dbReference type="EMBL" id="JACHXP010000003">
    <property type="protein sequence ID" value="MBB3189670.1"/>
    <property type="molecule type" value="Genomic_DNA"/>
</dbReference>
<keyword evidence="4" id="KW-1185">Reference proteome</keyword>
<name>A0A839V6U2_9GAMM</name>
<gene>
    <name evidence="3" type="ORF">FHR94_000894</name>
</gene>
<feature type="compositionally biased region" description="Polar residues" evidence="1">
    <location>
        <begin position="129"/>
        <end position="140"/>
    </location>
</feature>